<dbReference type="EMBL" id="AAOE01000023">
    <property type="protein sequence ID" value="EAR08264.1"/>
    <property type="molecule type" value="Genomic_DNA"/>
</dbReference>
<dbReference type="STRING" id="314283.MED297_13977"/>
<evidence type="ECO:0000256" key="1">
    <source>
        <dbReference type="ARBA" id="ARBA00010884"/>
    </source>
</evidence>
<dbReference type="Pfam" id="PF00561">
    <property type="entry name" value="Abhydrolase_1"/>
    <property type="match status" value="1"/>
</dbReference>
<feature type="domain" description="AB hydrolase-1" evidence="3">
    <location>
        <begin position="80"/>
        <end position="317"/>
    </location>
</feature>
<protein>
    <recommendedName>
        <fullName evidence="3">AB hydrolase-1 domain-containing protein</fullName>
    </recommendedName>
</protein>
<dbReference type="HOGENOM" id="CLU_032487_0_0_6"/>
<gene>
    <name evidence="4" type="ORF">MED297_13977</name>
</gene>
<proteinExistence type="inferred from homology"/>
<comment type="caution">
    <text evidence="4">The sequence shown here is derived from an EMBL/GenBank/DDBJ whole genome shotgun (WGS) entry which is preliminary data.</text>
</comment>
<dbReference type="InterPro" id="IPR029058">
    <property type="entry name" value="AB_hydrolase_fold"/>
</dbReference>
<dbReference type="SUPFAM" id="SSF53474">
    <property type="entry name" value="alpha/beta-Hydrolases"/>
    <property type="match status" value="1"/>
</dbReference>
<evidence type="ECO:0000256" key="2">
    <source>
        <dbReference type="PIRSR" id="PIRSR005211-1"/>
    </source>
</evidence>
<dbReference type="InterPro" id="IPR050960">
    <property type="entry name" value="AB_hydrolase_4_sf"/>
</dbReference>
<sequence length="344" mass="38445">MTGYDAAHFPWHGFTALSQALFDFPSYSPGFALGNGHVQSILPTLFRRVAVPFVRERLELKDGDFLLLDTLKQPSPEQAPWVIISHGLEGSSRRHYVQGMARQFYQSGWNVQAWNFRSCGGEMNRLPRFYHSGAIDDLRAVIDHVCEQHQAGQIFLVGFSMGGNQTVLTLGEADLPSAVMGGAGFSVPLDLAGCADALAKPAQSIYMRRFLRDLKPKIAYKAEQFPDQVSLEGYDSILTFHQFDDRYTAPLHGFASAQDYWERCSSSQALARLQRPTLVVNAVDDPFLSAGCYHCRRDRRSGNLFLETPGSGGHVGFARWRLNGALWSEKRALAFAEHLREVRS</sequence>
<comment type="similarity">
    <text evidence="1">Belongs to the AB hydrolase superfamily. AB hydrolase 4 family.</text>
</comment>
<feature type="active site" description="Charge relay system" evidence="2">
    <location>
        <position position="285"/>
    </location>
</feature>
<evidence type="ECO:0000313" key="5">
    <source>
        <dbReference type="Proteomes" id="UP000005953"/>
    </source>
</evidence>
<dbReference type="InterPro" id="IPR000073">
    <property type="entry name" value="AB_hydrolase_1"/>
</dbReference>
<name>A4BHZ2_9GAMM</name>
<feature type="active site" description="Charge relay system" evidence="2">
    <location>
        <position position="160"/>
    </location>
</feature>
<dbReference type="Gene3D" id="3.40.50.1820">
    <property type="entry name" value="alpha/beta hydrolase"/>
    <property type="match status" value="1"/>
</dbReference>
<reference evidence="4 5" key="1">
    <citation type="submission" date="2006-02" db="EMBL/GenBank/DDBJ databases">
        <authorList>
            <person name="Pinhassi J."/>
            <person name="Pedros-Alio C."/>
            <person name="Ferriera S."/>
            <person name="Johnson J."/>
            <person name="Kravitz S."/>
            <person name="Halpern A."/>
            <person name="Remington K."/>
            <person name="Beeson K."/>
            <person name="Tran B."/>
            <person name="Rogers Y.-H."/>
            <person name="Friedman R."/>
            <person name="Venter J.C."/>
        </authorList>
    </citation>
    <scope>NUCLEOTIDE SEQUENCE [LARGE SCALE GENOMIC DNA]</scope>
    <source>
        <strain evidence="4 5">MED297</strain>
    </source>
</reference>
<keyword evidence="5" id="KW-1185">Reference proteome</keyword>
<dbReference type="Proteomes" id="UP000005953">
    <property type="component" value="Unassembled WGS sequence"/>
</dbReference>
<dbReference type="PANTHER" id="PTHR10794:SF94">
    <property type="entry name" value="ESTERASE YHET-RELATED"/>
    <property type="match status" value="1"/>
</dbReference>
<dbReference type="InterPro" id="IPR012020">
    <property type="entry name" value="ABHD4"/>
</dbReference>
<dbReference type="ESTHER" id="9gamm-a4bhz2">
    <property type="family name" value="abh_upf0017"/>
</dbReference>
<evidence type="ECO:0000313" key="4">
    <source>
        <dbReference type="EMBL" id="EAR08264.1"/>
    </source>
</evidence>
<feature type="active site" description="Charge relay system" evidence="2">
    <location>
        <position position="314"/>
    </location>
</feature>
<dbReference type="PIRSF" id="PIRSF005211">
    <property type="entry name" value="Ab_hydro_YheT"/>
    <property type="match status" value="1"/>
</dbReference>
<accession>A4BHZ2</accession>
<dbReference type="AlphaFoldDB" id="A4BHZ2"/>
<dbReference type="PANTHER" id="PTHR10794">
    <property type="entry name" value="ABHYDROLASE DOMAIN-CONTAINING PROTEIN"/>
    <property type="match status" value="1"/>
</dbReference>
<organism evidence="4 5">
    <name type="scientific">Reinekea blandensis MED297</name>
    <dbReference type="NCBI Taxonomy" id="314283"/>
    <lineage>
        <taxon>Bacteria</taxon>
        <taxon>Pseudomonadati</taxon>
        <taxon>Pseudomonadota</taxon>
        <taxon>Gammaproteobacteria</taxon>
        <taxon>Oceanospirillales</taxon>
        <taxon>Saccharospirillaceae</taxon>
        <taxon>Reinekea</taxon>
    </lineage>
</organism>
<dbReference type="RefSeq" id="WP_008042735.1">
    <property type="nucleotide sequence ID" value="NZ_CH724149.1"/>
</dbReference>
<evidence type="ECO:0000259" key="3">
    <source>
        <dbReference type="Pfam" id="PF00561"/>
    </source>
</evidence>